<evidence type="ECO:0000313" key="2">
    <source>
        <dbReference type="EMBL" id="MDG0861327.1"/>
    </source>
</evidence>
<keyword evidence="3" id="KW-1185">Reference proteome</keyword>
<dbReference type="Proteomes" id="UP001152766">
    <property type="component" value="Unassembled WGS sequence"/>
</dbReference>
<proteinExistence type="predicted"/>
<protein>
    <recommendedName>
        <fullName evidence="1">Phage tail assembly chaperone-like domain-containing protein</fullName>
    </recommendedName>
</protein>
<dbReference type="RefSeq" id="WP_268147067.1">
    <property type="nucleotide sequence ID" value="NZ_JAPPUW010000002.1"/>
</dbReference>
<organism evidence="2 3">
    <name type="scientific">Pelomonas aquatica</name>
    <dbReference type="NCBI Taxonomy" id="431058"/>
    <lineage>
        <taxon>Bacteria</taxon>
        <taxon>Pseudomonadati</taxon>
        <taxon>Pseudomonadota</taxon>
        <taxon>Betaproteobacteria</taxon>
        <taxon>Burkholderiales</taxon>
        <taxon>Sphaerotilaceae</taxon>
        <taxon>Roseateles</taxon>
    </lineage>
</organism>
<dbReference type="Gene3D" id="6.10.140.1310">
    <property type="match status" value="1"/>
</dbReference>
<accession>A0A9X4R2U4</accession>
<dbReference type="EMBL" id="SGUG01000003">
    <property type="protein sequence ID" value="MDG0861327.1"/>
    <property type="molecule type" value="Genomic_DNA"/>
</dbReference>
<sequence length="133" mass="14602">MTDEVKHIAVLDSSGFVLRVVKSASACPPGEASASCVELPDWKGWPQAPFESAQLRLVGGELIWVDIRTSAEKDASARARRDSQLRASDWTQVRDAPLTAAQVTAWASWRQQLRDLPAHPSWPGMAWPTQPAL</sequence>
<feature type="domain" description="Phage tail assembly chaperone-like" evidence="1">
    <location>
        <begin position="76"/>
        <end position="132"/>
    </location>
</feature>
<evidence type="ECO:0000313" key="3">
    <source>
        <dbReference type="Proteomes" id="UP001152766"/>
    </source>
</evidence>
<dbReference type="Pfam" id="PF16778">
    <property type="entry name" value="Phage_tail_APC"/>
    <property type="match status" value="1"/>
</dbReference>
<gene>
    <name evidence="2" type="ORF">EXJ73_02415</name>
</gene>
<dbReference type="AlphaFoldDB" id="A0A9X4R2U4"/>
<dbReference type="InterPro" id="IPR031893">
    <property type="entry name" value="Phage_tail_APC"/>
</dbReference>
<reference evidence="2" key="1">
    <citation type="submission" date="2019-02" db="EMBL/GenBank/DDBJ databases">
        <title>Draft genome of the type strain Pelomonas aquatica CCUG 52575T.</title>
        <authorList>
            <person name="Gomila M."/>
            <person name="Lalucat J."/>
        </authorList>
    </citation>
    <scope>NUCLEOTIDE SEQUENCE</scope>
    <source>
        <strain evidence="2">CCUG 52575</strain>
    </source>
</reference>
<name>A0A9X4R2U4_9BURK</name>
<evidence type="ECO:0000259" key="1">
    <source>
        <dbReference type="Pfam" id="PF16778"/>
    </source>
</evidence>
<comment type="caution">
    <text evidence="2">The sequence shown here is derived from an EMBL/GenBank/DDBJ whole genome shotgun (WGS) entry which is preliminary data.</text>
</comment>